<name>A0A263BRL7_9BACI</name>
<accession>A0A263BRL7</accession>
<dbReference type="InterPro" id="IPR006684">
    <property type="entry name" value="YbgC/YbaW"/>
</dbReference>
<dbReference type="PIRSF" id="PIRSF003230">
    <property type="entry name" value="YbgC"/>
    <property type="match status" value="1"/>
</dbReference>
<comment type="similarity">
    <text evidence="1">Belongs to the 4-hydroxybenzoyl-CoA thioesterase family.</text>
</comment>
<sequence>MIISKTKVKVRYQETDQMGVVYHANYLVWMELGRTALIEELGFKYADMEKDGIVSPVTDIEASYKKPLTYGDTAIVKTWIDKYDGFRVVYGYGIYNEENDLCVTGKSHHICVKKDTFRPIIIRKHYPDWHEAYENAKKQQEKQVE</sequence>
<comment type="caution">
    <text evidence="3">The sequence shown here is derived from an EMBL/GenBank/DDBJ whole genome shotgun (WGS) entry which is preliminary data.</text>
</comment>
<dbReference type="RefSeq" id="WP_094925650.1">
    <property type="nucleotide sequence ID" value="NZ_NPIA01000007.1"/>
</dbReference>
<keyword evidence="2" id="KW-0378">Hydrolase</keyword>
<dbReference type="EMBL" id="NPIA01000007">
    <property type="protein sequence ID" value="OZM56222.1"/>
    <property type="molecule type" value="Genomic_DNA"/>
</dbReference>
<protein>
    <submittedName>
        <fullName evidence="3">Uncharacterized protein</fullName>
    </submittedName>
</protein>
<reference evidence="3 4" key="2">
    <citation type="submission" date="2017-09" db="EMBL/GenBank/DDBJ databases">
        <title>Bacillus patelloidae sp. nov., isolated from the intestinal tract of a marine limpet.</title>
        <authorList>
            <person name="Liu R."/>
            <person name="Dong C."/>
            <person name="Shao Z."/>
        </authorList>
    </citation>
    <scope>NUCLEOTIDE SEQUENCE [LARGE SCALE GENOMIC DNA]</scope>
    <source>
        <strain evidence="3 4">SA5d-4</strain>
    </source>
</reference>
<dbReference type="FunFam" id="3.10.129.10:FF:000026">
    <property type="entry name" value="Possible 4-hydroxybenzoyl-CoA thioesterase"/>
    <property type="match status" value="1"/>
</dbReference>
<organism evidence="3 4">
    <name type="scientific">Lottiidibacillus patelloidae</name>
    <dbReference type="NCBI Taxonomy" id="2670334"/>
    <lineage>
        <taxon>Bacteria</taxon>
        <taxon>Bacillati</taxon>
        <taxon>Bacillota</taxon>
        <taxon>Bacilli</taxon>
        <taxon>Bacillales</taxon>
        <taxon>Bacillaceae</taxon>
        <taxon>Lottiidibacillus</taxon>
    </lineage>
</organism>
<dbReference type="InterPro" id="IPR050563">
    <property type="entry name" value="4-hydroxybenzoyl-CoA_TE"/>
</dbReference>
<dbReference type="SUPFAM" id="SSF54637">
    <property type="entry name" value="Thioesterase/thiol ester dehydrase-isomerase"/>
    <property type="match status" value="1"/>
</dbReference>
<evidence type="ECO:0000313" key="4">
    <source>
        <dbReference type="Proteomes" id="UP000217083"/>
    </source>
</evidence>
<dbReference type="AlphaFoldDB" id="A0A263BRL7"/>
<proteinExistence type="inferred from homology"/>
<reference evidence="4" key="1">
    <citation type="submission" date="2017-08" db="EMBL/GenBank/DDBJ databases">
        <authorList>
            <person name="Huang Z."/>
        </authorList>
    </citation>
    <scope>NUCLEOTIDE SEQUENCE [LARGE SCALE GENOMIC DNA]</scope>
    <source>
        <strain evidence="4">SA5d-4</strain>
    </source>
</reference>
<dbReference type="CDD" id="cd00586">
    <property type="entry name" value="4HBT"/>
    <property type="match status" value="1"/>
</dbReference>
<dbReference type="PANTHER" id="PTHR31793">
    <property type="entry name" value="4-HYDROXYBENZOYL-COA THIOESTERASE FAMILY MEMBER"/>
    <property type="match status" value="1"/>
</dbReference>
<dbReference type="Proteomes" id="UP000217083">
    <property type="component" value="Unassembled WGS sequence"/>
</dbReference>
<dbReference type="InterPro" id="IPR029069">
    <property type="entry name" value="HotDog_dom_sf"/>
</dbReference>
<keyword evidence="4" id="KW-1185">Reference proteome</keyword>
<evidence type="ECO:0000256" key="2">
    <source>
        <dbReference type="ARBA" id="ARBA00022801"/>
    </source>
</evidence>
<dbReference type="Gene3D" id="3.10.129.10">
    <property type="entry name" value="Hotdog Thioesterase"/>
    <property type="match status" value="1"/>
</dbReference>
<gene>
    <name evidence="3" type="ORF">CIB95_12415</name>
</gene>
<evidence type="ECO:0000313" key="3">
    <source>
        <dbReference type="EMBL" id="OZM56222.1"/>
    </source>
</evidence>
<dbReference type="Pfam" id="PF13279">
    <property type="entry name" value="4HBT_2"/>
    <property type="match status" value="1"/>
</dbReference>
<dbReference type="PANTHER" id="PTHR31793:SF27">
    <property type="entry name" value="NOVEL THIOESTERASE SUPERFAMILY DOMAIN AND SAPOSIN A-TYPE DOMAIN CONTAINING PROTEIN (0610012H03RIK)"/>
    <property type="match status" value="1"/>
</dbReference>
<dbReference type="GO" id="GO:0047617">
    <property type="term" value="F:fatty acyl-CoA hydrolase activity"/>
    <property type="evidence" value="ECO:0007669"/>
    <property type="project" value="TreeGrafter"/>
</dbReference>
<dbReference type="NCBIfam" id="TIGR00051">
    <property type="entry name" value="YbgC/FadM family acyl-CoA thioesterase"/>
    <property type="match status" value="1"/>
</dbReference>
<evidence type="ECO:0000256" key="1">
    <source>
        <dbReference type="ARBA" id="ARBA00005953"/>
    </source>
</evidence>